<dbReference type="CDD" id="cd00155">
    <property type="entry name" value="RasGEF"/>
    <property type="match status" value="1"/>
</dbReference>
<dbReference type="PROSITE" id="PS50009">
    <property type="entry name" value="RASGEF_CAT"/>
    <property type="match status" value="1"/>
</dbReference>
<dbReference type="GO" id="GO:0005886">
    <property type="term" value="C:plasma membrane"/>
    <property type="evidence" value="ECO:0007669"/>
    <property type="project" value="TreeGrafter"/>
</dbReference>
<dbReference type="GO" id="GO:0007265">
    <property type="term" value="P:Ras protein signal transduction"/>
    <property type="evidence" value="ECO:0007669"/>
    <property type="project" value="TreeGrafter"/>
</dbReference>
<dbReference type="PANTHER" id="PTHR23113:SF197">
    <property type="entry name" value="RAS-GEF DOMAIN-CONTAINING FAMILY MEMBER 1B"/>
    <property type="match status" value="1"/>
</dbReference>
<evidence type="ECO:0000313" key="5">
    <source>
        <dbReference type="Ensembl" id="ENSDCDP00010051029.1"/>
    </source>
</evidence>
<evidence type="ECO:0008006" key="7">
    <source>
        <dbReference type="Google" id="ProtNLM"/>
    </source>
</evidence>
<dbReference type="InterPro" id="IPR019804">
    <property type="entry name" value="Ras_G-nucl-exch_fac_CS"/>
</dbReference>
<dbReference type="InterPro" id="IPR008937">
    <property type="entry name" value="Ras-like_GEF"/>
</dbReference>
<accession>A0AAY4E0Z9</accession>
<dbReference type="PANTHER" id="PTHR23113">
    <property type="entry name" value="GUANINE NUCLEOTIDE EXCHANGE FACTOR"/>
    <property type="match status" value="1"/>
</dbReference>
<proteinExistence type="predicted"/>
<name>A0AAY4E0Z9_9TELE</name>
<dbReference type="AlphaFoldDB" id="A0AAY4E0Z9"/>
<dbReference type="InterPro" id="IPR000651">
    <property type="entry name" value="Ras-like_Gua-exchang_fac_N"/>
</dbReference>
<evidence type="ECO:0000256" key="2">
    <source>
        <dbReference type="PROSITE-ProRule" id="PRU00168"/>
    </source>
</evidence>
<evidence type="ECO:0000259" key="4">
    <source>
        <dbReference type="PROSITE" id="PS50212"/>
    </source>
</evidence>
<dbReference type="Proteomes" id="UP000694580">
    <property type="component" value="Chromosome 11"/>
</dbReference>
<feature type="domain" description="Ras-GEF" evidence="3">
    <location>
        <begin position="148"/>
        <end position="390"/>
    </location>
</feature>
<evidence type="ECO:0000256" key="1">
    <source>
        <dbReference type="ARBA" id="ARBA00022658"/>
    </source>
</evidence>
<dbReference type="CDD" id="cd06224">
    <property type="entry name" value="REM"/>
    <property type="match status" value="1"/>
</dbReference>
<reference evidence="5 6" key="1">
    <citation type="submission" date="2020-06" db="EMBL/GenBank/DDBJ databases">
        <authorList>
            <consortium name="Wellcome Sanger Institute Data Sharing"/>
        </authorList>
    </citation>
    <scope>NUCLEOTIDE SEQUENCE [LARGE SCALE GENOMIC DNA]</scope>
</reference>
<dbReference type="GeneTree" id="ENSGT00940000155816"/>
<evidence type="ECO:0000313" key="6">
    <source>
        <dbReference type="Proteomes" id="UP000694580"/>
    </source>
</evidence>
<dbReference type="Gene3D" id="1.20.870.10">
    <property type="entry name" value="Son of sevenless (SoS) protein Chain: S domain 1"/>
    <property type="match status" value="1"/>
</dbReference>
<dbReference type="Pfam" id="PF00617">
    <property type="entry name" value="RasGEF"/>
    <property type="match status" value="1"/>
</dbReference>
<sequence>MRGRTYIFTFLLSSRLFIHPHELMSKVRQLCVEQQRLSDPQADKTRLRKIAPKVLQLLTEWTETFPYDFRDERMMRSLKELTHRLASGDELYRKAVQQVTQGLIRKLTALSQYEEALAKINATLTDRLAVLKAKPQSIQRDVLSLCSDPFTLAQQLTHIELVRARSYPERLTVSSYRDSPPLDTLRVKSGNLQTYVEWFNRLSYLVATEICMAVKKKHRARVIEFFIDVARECFNIGNFNSLMAIISGMNMSPVSRLKKTWGKVKTAKFDILEHQMDPSSNFYNYRTALRGANQRSITAHSSREKIVIPFFSLLIKDIYFLNEGCANRLPSGHVNFEKFWELAKQVSEFMTWRQVECPFERDRKILQYLLTAPVFSEDALCLASYESEGPENTMEKDRWKSLRSSLLNRV</sequence>
<evidence type="ECO:0000259" key="3">
    <source>
        <dbReference type="PROSITE" id="PS50009"/>
    </source>
</evidence>
<dbReference type="PROSITE" id="PS00720">
    <property type="entry name" value="RASGEF"/>
    <property type="match status" value="1"/>
</dbReference>
<reference evidence="5" key="3">
    <citation type="submission" date="2025-09" db="UniProtKB">
        <authorList>
            <consortium name="Ensembl"/>
        </authorList>
    </citation>
    <scope>IDENTIFICATION</scope>
</reference>
<dbReference type="Gene3D" id="1.10.840.10">
    <property type="entry name" value="Ras guanine-nucleotide exchange factors catalytic domain"/>
    <property type="match status" value="1"/>
</dbReference>
<keyword evidence="6" id="KW-1185">Reference proteome</keyword>
<dbReference type="Pfam" id="PF00618">
    <property type="entry name" value="RasGEF_N"/>
    <property type="match status" value="1"/>
</dbReference>
<dbReference type="SUPFAM" id="SSF48366">
    <property type="entry name" value="Ras GEF"/>
    <property type="match status" value="1"/>
</dbReference>
<dbReference type="GO" id="GO:0005085">
    <property type="term" value="F:guanyl-nucleotide exchange factor activity"/>
    <property type="evidence" value="ECO:0007669"/>
    <property type="project" value="UniProtKB-KW"/>
</dbReference>
<dbReference type="InterPro" id="IPR023578">
    <property type="entry name" value="Ras_GEF_dom_sf"/>
</dbReference>
<protein>
    <recommendedName>
        <fullName evidence="7">Ras-GEF domain-containing protein</fullName>
    </recommendedName>
</protein>
<dbReference type="PROSITE" id="PS50212">
    <property type="entry name" value="RASGEF_NTER"/>
    <property type="match status" value="1"/>
</dbReference>
<organism evidence="5 6">
    <name type="scientific">Denticeps clupeoides</name>
    <name type="common">denticle herring</name>
    <dbReference type="NCBI Taxonomy" id="299321"/>
    <lineage>
        <taxon>Eukaryota</taxon>
        <taxon>Metazoa</taxon>
        <taxon>Chordata</taxon>
        <taxon>Craniata</taxon>
        <taxon>Vertebrata</taxon>
        <taxon>Euteleostomi</taxon>
        <taxon>Actinopterygii</taxon>
        <taxon>Neopterygii</taxon>
        <taxon>Teleostei</taxon>
        <taxon>Clupei</taxon>
        <taxon>Clupeiformes</taxon>
        <taxon>Denticipitoidei</taxon>
        <taxon>Denticipitidae</taxon>
        <taxon>Denticeps</taxon>
    </lineage>
</organism>
<dbReference type="InterPro" id="IPR001895">
    <property type="entry name" value="RASGEF_cat_dom"/>
</dbReference>
<reference evidence="5" key="2">
    <citation type="submission" date="2025-08" db="UniProtKB">
        <authorList>
            <consortium name="Ensembl"/>
        </authorList>
    </citation>
    <scope>IDENTIFICATION</scope>
</reference>
<feature type="domain" description="N-terminal Ras-GEF" evidence="4">
    <location>
        <begin position="1"/>
        <end position="108"/>
    </location>
</feature>
<keyword evidence="1 2" id="KW-0344">Guanine-nucleotide releasing factor</keyword>
<dbReference type="SMART" id="SM00147">
    <property type="entry name" value="RasGEF"/>
    <property type="match status" value="1"/>
</dbReference>
<dbReference type="Ensembl" id="ENSDCDT00010061471.1">
    <property type="protein sequence ID" value="ENSDCDP00010051029.1"/>
    <property type="gene ID" value="ENSDCDG00010030031.1"/>
</dbReference>
<dbReference type="InterPro" id="IPR036964">
    <property type="entry name" value="RASGEF_cat_dom_sf"/>
</dbReference>
<gene>
    <name evidence="5" type="primary">rasgef1ba</name>
</gene>
<dbReference type="FunFam" id="1.10.840.10:FF:000008">
    <property type="entry name" value="Ras-GEF domain-containing family member 1B"/>
    <property type="match status" value="1"/>
</dbReference>